<reference evidence="3" key="1">
    <citation type="journal article" date="2019" name="Int. J. Syst. Evol. Microbiol.">
        <title>The Global Catalogue of Microorganisms (GCM) 10K type strain sequencing project: providing services to taxonomists for standard genome sequencing and annotation.</title>
        <authorList>
            <consortium name="The Broad Institute Genomics Platform"/>
            <consortium name="The Broad Institute Genome Sequencing Center for Infectious Disease"/>
            <person name="Wu L."/>
            <person name="Ma J."/>
        </authorList>
    </citation>
    <scope>NUCLEOTIDE SEQUENCE [LARGE SCALE GENOMIC DNA]</scope>
    <source>
        <strain evidence="3">JCM 18302</strain>
    </source>
</reference>
<comment type="caution">
    <text evidence="2">The sequence shown here is derived from an EMBL/GenBank/DDBJ whole genome shotgun (WGS) entry which is preliminary data.</text>
</comment>
<evidence type="ECO:0000313" key="2">
    <source>
        <dbReference type="EMBL" id="GAA5128851.1"/>
    </source>
</evidence>
<evidence type="ECO:0000313" key="3">
    <source>
        <dbReference type="Proteomes" id="UP001500804"/>
    </source>
</evidence>
<dbReference type="Pfam" id="PF11716">
    <property type="entry name" value="MDMPI_N"/>
    <property type="match status" value="1"/>
</dbReference>
<dbReference type="NCBIfam" id="TIGR03086">
    <property type="entry name" value="TIGR03086 family metal-binding protein"/>
    <property type="match status" value="1"/>
</dbReference>
<evidence type="ECO:0000259" key="1">
    <source>
        <dbReference type="Pfam" id="PF11716"/>
    </source>
</evidence>
<dbReference type="EMBL" id="BAABJO010000019">
    <property type="protein sequence ID" value="GAA5128851.1"/>
    <property type="molecule type" value="Genomic_DNA"/>
</dbReference>
<dbReference type="NCBIfam" id="TIGR03083">
    <property type="entry name" value="maleylpyruvate isomerase family mycothiol-dependent enzyme"/>
    <property type="match status" value="1"/>
</dbReference>
<gene>
    <name evidence="2" type="ORF">GCM10023320_48500</name>
</gene>
<dbReference type="InterPro" id="IPR024344">
    <property type="entry name" value="MDMPI_metal-binding"/>
</dbReference>
<dbReference type="InterPro" id="IPR017520">
    <property type="entry name" value="CHP03086"/>
</dbReference>
<feature type="domain" description="Mycothiol-dependent maleylpyruvate isomerase metal-binding" evidence="1">
    <location>
        <begin position="9"/>
        <end position="132"/>
    </location>
</feature>
<name>A0ABP9NS02_9PSEU</name>
<dbReference type="InterPro" id="IPR017517">
    <property type="entry name" value="Maleyloyr_isom"/>
</dbReference>
<dbReference type="InterPro" id="IPR034660">
    <property type="entry name" value="DinB/YfiT-like"/>
</dbReference>
<accession>A0ABP9NS02</accession>
<dbReference type="SUPFAM" id="SSF109854">
    <property type="entry name" value="DinB/YfiT-like putative metalloenzymes"/>
    <property type="match status" value="1"/>
</dbReference>
<organism evidence="2 3">
    <name type="scientific">Pseudonocardia adelaidensis</name>
    <dbReference type="NCBI Taxonomy" id="648754"/>
    <lineage>
        <taxon>Bacteria</taxon>
        <taxon>Bacillati</taxon>
        <taxon>Actinomycetota</taxon>
        <taxon>Actinomycetes</taxon>
        <taxon>Pseudonocardiales</taxon>
        <taxon>Pseudonocardiaceae</taxon>
        <taxon>Pseudonocardia</taxon>
    </lineage>
</organism>
<sequence length="206" mass="21713">MDNIVELHRRAVAGIRPVLARVTPADLGRPTPCAAWDLRALLEHMTGQDRGFAAAVRAARAGDEVGVSAFEPHPLGPSPTTTLVAGLDEVVAAFAAGADGPVLLAEFDRRLPLEVVAQMHLIDTLVHGWDVAATLGVQDGYVAELDAEVVGAALAMCEQIPDDVSRETIGASFAPSLPAPADADPWTRVLTLLGRDPAWQPRPVRA</sequence>
<protein>
    <submittedName>
        <fullName evidence="2">TIGR03086 family metal-binding protein</fullName>
    </submittedName>
</protein>
<dbReference type="Proteomes" id="UP001500804">
    <property type="component" value="Unassembled WGS sequence"/>
</dbReference>
<dbReference type="Gene3D" id="1.20.120.450">
    <property type="entry name" value="dinb family like domain"/>
    <property type="match status" value="1"/>
</dbReference>
<keyword evidence="3" id="KW-1185">Reference proteome</keyword>
<proteinExistence type="predicted"/>
<dbReference type="RefSeq" id="WP_345607598.1">
    <property type="nucleotide sequence ID" value="NZ_BAABJO010000019.1"/>
</dbReference>